<proteinExistence type="predicted"/>
<dbReference type="EMBL" id="CADCTS010000052">
    <property type="protein sequence ID" value="CAA9288730.1"/>
    <property type="molecule type" value="Genomic_DNA"/>
</dbReference>
<accession>A0A6J4JVK7</accession>
<sequence>MTSTPRPGSAPALAQVSPGDHRRSLRGRAGRAVRRPVGVPAGGRPGAGRRRRRLPAGSGVPGLVAPRRELGAAVRARRDLLALPGVGLSSQCAQKKSPFLFAFSPAWAAMASVLPVCRGAAGPVPAAGAVRRRSRRWGCGARPSCSAPRVRGAGCIGTPPAVLNAVADALQLPVTPEQVWRLAAAAS</sequence>
<organism evidence="2">
    <name type="scientific">uncultured Friedmanniella sp</name>
    <dbReference type="NCBI Taxonomy" id="335381"/>
    <lineage>
        <taxon>Bacteria</taxon>
        <taxon>Bacillati</taxon>
        <taxon>Actinomycetota</taxon>
        <taxon>Actinomycetes</taxon>
        <taxon>Propionibacteriales</taxon>
        <taxon>Nocardioidaceae</taxon>
        <taxon>Friedmanniella</taxon>
        <taxon>environmental samples</taxon>
    </lineage>
</organism>
<feature type="compositionally biased region" description="Basic residues" evidence="1">
    <location>
        <begin position="23"/>
        <end position="34"/>
    </location>
</feature>
<protein>
    <submittedName>
        <fullName evidence="2">Uncharacterized protein</fullName>
    </submittedName>
</protein>
<feature type="region of interest" description="Disordered" evidence="1">
    <location>
        <begin position="1"/>
        <end position="61"/>
    </location>
</feature>
<name>A0A6J4JVK7_9ACTN</name>
<reference evidence="2" key="1">
    <citation type="submission" date="2020-02" db="EMBL/GenBank/DDBJ databases">
        <authorList>
            <person name="Meier V. D."/>
        </authorList>
    </citation>
    <scope>NUCLEOTIDE SEQUENCE</scope>
    <source>
        <strain evidence="2">AVDCRST_MAG48</strain>
    </source>
</reference>
<dbReference type="AlphaFoldDB" id="A0A6J4JVK7"/>
<evidence type="ECO:0000256" key="1">
    <source>
        <dbReference type="SAM" id="MobiDB-lite"/>
    </source>
</evidence>
<evidence type="ECO:0000313" key="2">
    <source>
        <dbReference type="EMBL" id="CAA9288730.1"/>
    </source>
</evidence>
<gene>
    <name evidence="2" type="ORF">AVDCRST_MAG48-351</name>
</gene>